<feature type="compositionally biased region" description="Polar residues" evidence="1">
    <location>
        <begin position="88"/>
        <end position="97"/>
    </location>
</feature>
<proteinExistence type="predicted"/>
<evidence type="ECO:0000313" key="3">
    <source>
        <dbReference type="Proteomes" id="UP000044602"/>
    </source>
</evidence>
<dbReference type="AlphaFoldDB" id="A0A0G4L2S4"/>
<sequence length="117" mass="11986">MAPSTAQLKTLSAQFVSLTGASERTAQRRSNAMSPSASDLCISLSAQRPSLLPPTGLQGAPALLGQFAAAYMTSRRALWSRPLNLSTATLGSPSSLGISVASAPEKGRTAADVEPSL</sequence>
<reference evidence="2 3" key="1">
    <citation type="submission" date="2015-05" db="EMBL/GenBank/DDBJ databases">
        <authorList>
            <person name="Wang D.B."/>
            <person name="Wang M."/>
        </authorList>
    </citation>
    <scope>NUCLEOTIDE SEQUENCE [LARGE SCALE GENOMIC DNA]</scope>
    <source>
        <strain evidence="2">VL1</strain>
    </source>
</reference>
<dbReference type="EMBL" id="CVQH01007335">
    <property type="protein sequence ID" value="CRK16277.1"/>
    <property type="molecule type" value="Genomic_DNA"/>
</dbReference>
<dbReference type="Proteomes" id="UP000044602">
    <property type="component" value="Unassembled WGS sequence"/>
</dbReference>
<organism evidence="2 3">
    <name type="scientific">Verticillium longisporum</name>
    <name type="common">Verticillium dahliae var. longisporum</name>
    <dbReference type="NCBI Taxonomy" id="100787"/>
    <lineage>
        <taxon>Eukaryota</taxon>
        <taxon>Fungi</taxon>
        <taxon>Dikarya</taxon>
        <taxon>Ascomycota</taxon>
        <taxon>Pezizomycotina</taxon>
        <taxon>Sordariomycetes</taxon>
        <taxon>Hypocreomycetidae</taxon>
        <taxon>Glomerellales</taxon>
        <taxon>Plectosphaerellaceae</taxon>
        <taxon>Verticillium</taxon>
    </lineage>
</organism>
<evidence type="ECO:0000256" key="1">
    <source>
        <dbReference type="SAM" id="MobiDB-lite"/>
    </source>
</evidence>
<name>A0A0G4L2S4_VERLO</name>
<evidence type="ECO:0000313" key="2">
    <source>
        <dbReference type="EMBL" id="CRK16277.1"/>
    </source>
</evidence>
<gene>
    <name evidence="2" type="ORF">BN1708_011714</name>
</gene>
<protein>
    <submittedName>
        <fullName evidence="2">Uncharacterized protein</fullName>
    </submittedName>
</protein>
<keyword evidence="3" id="KW-1185">Reference proteome</keyword>
<accession>A0A0G4L2S4</accession>
<feature type="region of interest" description="Disordered" evidence="1">
    <location>
        <begin position="88"/>
        <end position="117"/>
    </location>
</feature>